<reference evidence="2" key="1">
    <citation type="submission" date="2022-10" db="EMBL/GenBank/DDBJ databases">
        <authorList>
            <person name="Chen Y."/>
            <person name="Dougan E. K."/>
            <person name="Chan C."/>
            <person name="Rhodes N."/>
            <person name="Thang M."/>
        </authorList>
    </citation>
    <scope>NUCLEOTIDE SEQUENCE</scope>
</reference>
<feature type="compositionally biased region" description="Basic and acidic residues" evidence="1">
    <location>
        <begin position="50"/>
        <end position="64"/>
    </location>
</feature>
<sequence>MSRAEAGCARPRKGVSRLDSNGRTEKDHKMNVEVSQKIAEVLSAACQRHEKLSPRQELKRRAEQALKAAKYRGASPESRKRYDLEKTLEDRATKALSEAVARASCTADAQPQPTTASSPAQCAVGLGEEAEMTEDATAWNMEDYAGYDAWAEGNDPMVDGYADGHDPRGQDNDCRYLVG</sequence>
<comment type="caution">
    <text evidence="2">The sequence shown here is derived from an EMBL/GenBank/DDBJ whole genome shotgun (WGS) entry which is preliminary data.</text>
</comment>
<evidence type="ECO:0000313" key="3">
    <source>
        <dbReference type="EMBL" id="CAL1154212.1"/>
    </source>
</evidence>
<proteinExistence type="predicted"/>
<keyword evidence="4" id="KW-1185">Reference proteome</keyword>
<dbReference type="Proteomes" id="UP001152797">
    <property type="component" value="Unassembled WGS sequence"/>
</dbReference>
<dbReference type="EMBL" id="CAMXCT030002846">
    <property type="protein sequence ID" value="CAL4788149.1"/>
    <property type="molecule type" value="Genomic_DNA"/>
</dbReference>
<feature type="region of interest" description="Disordered" evidence="1">
    <location>
        <begin position="1"/>
        <end position="31"/>
    </location>
</feature>
<dbReference type="EMBL" id="CAMXCT010002846">
    <property type="protein sequence ID" value="CAI4000837.1"/>
    <property type="molecule type" value="Genomic_DNA"/>
</dbReference>
<reference evidence="3" key="2">
    <citation type="submission" date="2024-04" db="EMBL/GenBank/DDBJ databases">
        <authorList>
            <person name="Chen Y."/>
            <person name="Shah S."/>
            <person name="Dougan E. K."/>
            <person name="Thang M."/>
            <person name="Chan C."/>
        </authorList>
    </citation>
    <scope>NUCLEOTIDE SEQUENCE [LARGE SCALE GENOMIC DNA]</scope>
</reference>
<accession>A0A9P1G879</accession>
<dbReference type="EMBL" id="CAMXCT020002846">
    <property type="protein sequence ID" value="CAL1154212.1"/>
    <property type="molecule type" value="Genomic_DNA"/>
</dbReference>
<dbReference type="AlphaFoldDB" id="A0A9P1G879"/>
<feature type="compositionally biased region" description="Basic and acidic residues" evidence="1">
    <location>
        <begin position="20"/>
        <end position="31"/>
    </location>
</feature>
<evidence type="ECO:0000256" key="1">
    <source>
        <dbReference type="SAM" id="MobiDB-lite"/>
    </source>
</evidence>
<name>A0A9P1G879_9DINO</name>
<evidence type="ECO:0000313" key="2">
    <source>
        <dbReference type="EMBL" id="CAI4000837.1"/>
    </source>
</evidence>
<evidence type="ECO:0000313" key="4">
    <source>
        <dbReference type="Proteomes" id="UP001152797"/>
    </source>
</evidence>
<gene>
    <name evidence="2" type="ORF">C1SCF055_LOCUS26927</name>
</gene>
<organism evidence="2">
    <name type="scientific">Cladocopium goreaui</name>
    <dbReference type="NCBI Taxonomy" id="2562237"/>
    <lineage>
        <taxon>Eukaryota</taxon>
        <taxon>Sar</taxon>
        <taxon>Alveolata</taxon>
        <taxon>Dinophyceae</taxon>
        <taxon>Suessiales</taxon>
        <taxon>Symbiodiniaceae</taxon>
        <taxon>Cladocopium</taxon>
    </lineage>
</organism>
<feature type="region of interest" description="Disordered" evidence="1">
    <location>
        <begin position="50"/>
        <end position="83"/>
    </location>
</feature>
<protein>
    <submittedName>
        <fullName evidence="2">Uncharacterized protein</fullName>
    </submittedName>
</protein>
<dbReference type="OrthoDB" id="427112at2759"/>